<evidence type="ECO:0000313" key="1">
    <source>
        <dbReference type="EMBL" id="ETR67247.1"/>
    </source>
</evidence>
<name>A0A1V1NXD0_9BACT</name>
<gene>
    <name evidence="1" type="ORF">OMM_11807</name>
</gene>
<protein>
    <submittedName>
        <fullName evidence="1">Uncharacterized protein</fullName>
    </submittedName>
</protein>
<proteinExistence type="predicted"/>
<dbReference type="Proteomes" id="UP000189670">
    <property type="component" value="Unassembled WGS sequence"/>
</dbReference>
<sequence>TVIIGNGADMSYMITDLKPADDYRLELTSSDYPTQVYDGQTSWIYGDYVDISSVDQLNINFILPALTWSISGKITFTNGNLGDKAIVQIWNSSMSINKTLDVEFSGSNPVSYQIDGLESDNYIVSVYSNKYQIQYYSNASIRENARVIRIDQSSQSNIDFILTEGASIKEW</sequence>
<dbReference type="EMBL" id="ATBP01001483">
    <property type="protein sequence ID" value="ETR67247.1"/>
    <property type="molecule type" value="Genomic_DNA"/>
</dbReference>
<accession>A0A1V1NXD0</accession>
<comment type="caution">
    <text evidence="1">The sequence shown here is derived from an EMBL/GenBank/DDBJ whole genome shotgun (WGS) entry which is preliminary data.</text>
</comment>
<organism evidence="1 2">
    <name type="scientific">Candidatus Magnetoglobus multicellularis str. Araruama</name>
    <dbReference type="NCBI Taxonomy" id="890399"/>
    <lineage>
        <taxon>Bacteria</taxon>
        <taxon>Pseudomonadati</taxon>
        <taxon>Thermodesulfobacteriota</taxon>
        <taxon>Desulfobacteria</taxon>
        <taxon>Desulfobacterales</taxon>
        <taxon>Desulfobacteraceae</taxon>
        <taxon>Candidatus Magnetoglobus</taxon>
    </lineage>
</organism>
<evidence type="ECO:0000313" key="2">
    <source>
        <dbReference type="Proteomes" id="UP000189670"/>
    </source>
</evidence>
<dbReference type="AlphaFoldDB" id="A0A1V1NXD0"/>
<feature type="non-terminal residue" evidence="1">
    <location>
        <position position="1"/>
    </location>
</feature>
<reference evidence="2" key="1">
    <citation type="submission" date="2012-11" db="EMBL/GenBank/DDBJ databases">
        <authorList>
            <person name="Lucero-Rivera Y.E."/>
            <person name="Tovar-Ramirez D."/>
        </authorList>
    </citation>
    <scope>NUCLEOTIDE SEQUENCE [LARGE SCALE GENOMIC DNA]</scope>
    <source>
        <strain evidence="2">Araruama</strain>
    </source>
</reference>